<dbReference type="EMBL" id="FOUJ01000006">
    <property type="protein sequence ID" value="SFM82909.1"/>
    <property type="molecule type" value="Genomic_DNA"/>
</dbReference>
<reference evidence="3" key="1">
    <citation type="submission" date="2016-10" db="EMBL/GenBank/DDBJ databases">
        <authorList>
            <person name="Varghese N."/>
            <person name="Submissions S."/>
        </authorList>
    </citation>
    <scope>NUCLEOTIDE SEQUENCE [LARGE SCALE GENOMIC DNA]</scope>
    <source>
        <strain evidence="3">Mob M</strain>
    </source>
</reference>
<dbReference type="Proteomes" id="UP000198535">
    <property type="component" value="Unassembled WGS sequence"/>
</dbReference>
<accession>A0A1I4U1Y9</accession>
<feature type="transmembrane region" description="Helical" evidence="1">
    <location>
        <begin position="15"/>
        <end position="35"/>
    </location>
</feature>
<organism evidence="2 3">
    <name type="scientific">Methanolobus profundi</name>
    <dbReference type="NCBI Taxonomy" id="487685"/>
    <lineage>
        <taxon>Archaea</taxon>
        <taxon>Methanobacteriati</taxon>
        <taxon>Methanobacteriota</taxon>
        <taxon>Stenosarchaea group</taxon>
        <taxon>Methanomicrobia</taxon>
        <taxon>Methanosarcinales</taxon>
        <taxon>Methanosarcinaceae</taxon>
        <taxon>Methanolobus</taxon>
    </lineage>
</organism>
<protein>
    <submittedName>
        <fullName evidence="2">Uncharacterized protein</fullName>
    </submittedName>
</protein>
<evidence type="ECO:0000256" key="1">
    <source>
        <dbReference type="SAM" id="Phobius"/>
    </source>
</evidence>
<keyword evidence="1" id="KW-0472">Membrane</keyword>
<sequence length="93" mass="11151">MHPELFLEHRDVRRYYVSLFGQFFMIFFAFNSLVFDDVSPIRIKVMTLNLAFFSLLALYTVKKLVEMIEDLRHPFLYRDQEMSGIGWKVHNNG</sequence>
<keyword evidence="1" id="KW-0812">Transmembrane</keyword>
<proteinExistence type="predicted"/>
<dbReference type="STRING" id="487685.SAMN04488696_2502"/>
<keyword evidence="1" id="KW-1133">Transmembrane helix</keyword>
<evidence type="ECO:0000313" key="3">
    <source>
        <dbReference type="Proteomes" id="UP000198535"/>
    </source>
</evidence>
<name>A0A1I4U1Y9_9EURY</name>
<dbReference type="AlphaFoldDB" id="A0A1I4U1Y9"/>
<gene>
    <name evidence="2" type="ORF">SAMN04488696_2502</name>
</gene>
<keyword evidence="3" id="KW-1185">Reference proteome</keyword>
<evidence type="ECO:0000313" key="2">
    <source>
        <dbReference type="EMBL" id="SFM82909.1"/>
    </source>
</evidence>